<reference evidence="6" key="1">
    <citation type="submission" date="2020-10" db="EMBL/GenBank/DDBJ databases">
        <title>Unveiling of a novel bifunctional photoreceptor, Dualchrome1, isolated from a cosmopolitan green alga.</title>
        <authorList>
            <person name="Suzuki S."/>
            <person name="Kawachi M."/>
        </authorList>
    </citation>
    <scope>NUCLEOTIDE SEQUENCE</scope>
    <source>
        <strain evidence="6">NIES 2893</strain>
    </source>
</reference>
<dbReference type="GO" id="GO:0005858">
    <property type="term" value="C:axonemal dynein complex"/>
    <property type="evidence" value="ECO:0007669"/>
    <property type="project" value="InterPro"/>
</dbReference>
<organism evidence="6 7">
    <name type="scientific">Pycnococcus provasolii</name>
    <dbReference type="NCBI Taxonomy" id="41880"/>
    <lineage>
        <taxon>Eukaryota</taxon>
        <taxon>Viridiplantae</taxon>
        <taxon>Chlorophyta</taxon>
        <taxon>Pseudoscourfieldiophyceae</taxon>
        <taxon>Pseudoscourfieldiales</taxon>
        <taxon>Pycnococcaceae</taxon>
        <taxon>Pycnococcus</taxon>
    </lineage>
</organism>
<dbReference type="GO" id="GO:0060285">
    <property type="term" value="P:cilium-dependent cell motility"/>
    <property type="evidence" value="ECO:0007669"/>
    <property type="project" value="TreeGrafter"/>
</dbReference>
<dbReference type="GO" id="GO:0003352">
    <property type="term" value="P:regulation of cilium movement"/>
    <property type="evidence" value="ECO:0007669"/>
    <property type="project" value="TreeGrafter"/>
</dbReference>
<comment type="caution">
    <text evidence="6">The sequence shown here is derived from an EMBL/GenBank/DDBJ whole genome shotgun (WGS) entry which is preliminary data.</text>
</comment>
<evidence type="ECO:0000256" key="3">
    <source>
        <dbReference type="ARBA" id="ARBA00023069"/>
    </source>
</evidence>
<dbReference type="PANTHER" id="PTHR21625:SF0">
    <property type="entry name" value="DYNEIN REGULATORY COMPLEX SUBUNIT 2"/>
    <property type="match status" value="1"/>
</dbReference>
<evidence type="ECO:0000256" key="4">
    <source>
        <dbReference type="ARBA" id="ARBA00023273"/>
    </source>
</evidence>
<keyword evidence="3" id="KW-0969">Cilium</keyword>
<dbReference type="Proteomes" id="UP000660262">
    <property type="component" value="Unassembled WGS sequence"/>
</dbReference>
<keyword evidence="2" id="KW-0282">Flagellum</keyword>
<dbReference type="AlphaFoldDB" id="A0A830HT48"/>
<protein>
    <submittedName>
        <fullName evidence="6">Coiled-coil domain containing 65</fullName>
    </submittedName>
</protein>
<dbReference type="InterPro" id="IPR039750">
    <property type="entry name" value="DRC1/DRC2"/>
</dbReference>
<name>A0A830HT48_9CHLO</name>
<dbReference type="EMBL" id="BNJQ01000019">
    <property type="protein sequence ID" value="GHP08149.1"/>
    <property type="molecule type" value="Genomic_DNA"/>
</dbReference>
<dbReference type="GO" id="GO:0070286">
    <property type="term" value="P:axonemal dynein complex assembly"/>
    <property type="evidence" value="ECO:0007669"/>
    <property type="project" value="InterPro"/>
</dbReference>
<evidence type="ECO:0000256" key="2">
    <source>
        <dbReference type="ARBA" id="ARBA00022846"/>
    </source>
</evidence>
<evidence type="ECO:0000256" key="5">
    <source>
        <dbReference type="SAM" id="MobiDB-lite"/>
    </source>
</evidence>
<dbReference type="PANTHER" id="PTHR21625">
    <property type="entry name" value="NYD-SP28 PROTEIN"/>
    <property type="match status" value="1"/>
</dbReference>
<accession>A0A830HT48</accession>
<keyword evidence="4" id="KW-0966">Cell projection</keyword>
<evidence type="ECO:0000313" key="7">
    <source>
        <dbReference type="Proteomes" id="UP000660262"/>
    </source>
</evidence>
<feature type="region of interest" description="Disordered" evidence="5">
    <location>
        <begin position="282"/>
        <end position="308"/>
    </location>
</feature>
<dbReference type="OrthoDB" id="7760980at2759"/>
<evidence type="ECO:0000256" key="1">
    <source>
        <dbReference type="ARBA" id="ARBA00004611"/>
    </source>
</evidence>
<sequence>MSSTDARTQQFQKLTQDDASAARIIERRMRRLVRLQDALTHWRTKITTSCREWEERNSSLRGEKDAMSRHYQRLRALLNKYRSGEYDRLKLLSTISGSAIQDLDDKCSMADKILRIADLCRKLETEPEKVLPYHATAEAALDDGAWKEAAAAAEAEAARLKGEAQAELSKDAASSSAAADEGAADGVRYSARGVDDVGRGVEEWNYLDRFFVRMNRALIDTQSATNERDRMNAENADLRAILKQYLDGISVNEDVINNPANPLLIVNNKLLVGTRAAAAAQHAAPAPPSRPPAQEVVVDAAGGGASVA</sequence>
<gene>
    <name evidence="6" type="ORF">PPROV_000689100</name>
</gene>
<proteinExistence type="predicted"/>
<comment type="subcellular location">
    <subcellularLocation>
        <location evidence="1">Cytoplasm</location>
        <location evidence="1">Cytoskeleton</location>
        <location evidence="1">Flagellum axoneme</location>
    </subcellularLocation>
</comment>
<evidence type="ECO:0000313" key="6">
    <source>
        <dbReference type="EMBL" id="GHP08149.1"/>
    </source>
</evidence>
<keyword evidence="7" id="KW-1185">Reference proteome</keyword>